<dbReference type="SUPFAM" id="SSF53335">
    <property type="entry name" value="S-adenosyl-L-methionine-dependent methyltransferases"/>
    <property type="match status" value="1"/>
</dbReference>
<evidence type="ECO:0000313" key="8">
    <source>
        <dbReference type="EMBL" id="MBB6447799.1"/>
    </source>
</evidence>
<dbReference type="Gene3D" id="3.40.50.150">
    <property type="entry name" value="Vaccinia Virus protein VP39"/>
    <property type="match status" value="1"/>
</dbReference>
<dbReference type="PANTHER" id="PTHR10629:SF52">
    <property type="entry name" value="DNA (CYTOSINE-5)-METHYLTRANSFERASE 1"/>
    <property type="match status" value="1"/>
</dbReference>
<organism evidence="8 9">
    <name type="scientific">Bacillus benzoevorans</name>
    <dbReference type="NCBI Taxonomy" id="1456"/>
    <lineage>
        <taxon>Bacteria</taxon>
        <taxon>Bacillati</taxon>
        <taxon>Bacillota</taxon>
        <taxon>Bacilli</taxon>
        <taxon>Bacillales</taxon>
        <taxon>Bacillaceae</taxon>
        <taxon>Bacillus</taxon>
    </lineage>
</organism>
<dbReference type="Pfam" id="PF00145">
    <property type="entry name" value="DNA_methylase"/>
    <property type="match status" value="1"/>
</dbReference>
<comment type="similarity">
    <text evidence="5 6">Belongs to the class I-like SAM-binding methyltransferase superfamily. C5-methyltransferase family.</text>
</comment>
<dbReference type="GO" id="GO:0003886">
    <property type="term" value="F:DNA (cytosine-5-)-methyltransferase activity"/>
    <property type="evidence" value="ECO:0007669"/>
    <property type="project" value="UniProtKB-EC"/>
</dbReference>
<dbReference type="PRINTS" id="PR00105">
    <property type="entry name" value="C5METTRFRASE"/>
</dbReference>
<dbReference type="InterPro" id="IPR001525">
    <property type="entry name" value="C5_MeTfrase"/>
</dbReference>
<evidence type="ECO:0000256" key="6">
    <source>
        <dbReference type="RuleBase" id="RU000416"/>
    </source>
</evidence>
<dbReference type="GO" id="GO:0009307">
    <property type="term" value="P:DNA restriction-modification system"/>
    <property type="evidence" value="ECO:0007669"/>
    <property type="project" value="UniProtKB-KW"/>
</dbReference>
<sequence>MKKINTLELFVGCGGLLDGFEKSGYYNTVASVEWQRYACDTLINRLSKKYNYSDAKKRVLHFDIQRTEDLIHGWEKDEEYGSNNGLNLIVNNKEIDVIVGGPPCQAYSVAGRIQDKNEMKYDYRNYLFESYLNVVKVYNPKLVVFENVEGMLSATPNGESIVDKIRQSFNEHGFDIIDDIRGQALLDLSHFGVPQKRKRVILVGLNRKYFGTSNNQETLYNFYNVILNNYRSEHIPTVFDAISNLPKLFPADEEYRTDGRKFSHTPDKTNINWHIPRYHNRRDIDIFRILAKDIDSGENKYQTTDAIKQLYTNRTGKISNVHKYHVLRWDKPSNTIPAHLKKDGLRHIHPDPQQARTITVREAARLQTFEDDFEFIGSMVQNYEMIGNAVPPEFSKRLAFAINDLLIKNGMV</sequence>
<dbReference type="InterPro" id="IPR050390">
    <property type="entry name" value="C5-Methyltransferase"/>
</dbReference>
<dbReference type="Gene3D" id="3.90.120.10">
    <property type="entry name" value="DNA Methylase, subunit A, domain 2"/>
    <property type="match status" value="1"/>
</dbReference>
<feature type="active site" evidence="5">
    <location>
        <position position="104"/>
    </location>
</feature>
<evidence type="ECO:0000256" key="4">
    <source>
        <dbReference type="ARBA" id="ARBA00022747"/>
    </source>
</evidence>
<evidence type="ECO:0000256" key="2">
    <source>
        <dbReference type="ARBA" id="ARBA00022679"/>
    </source>
</evidence>
<evidence type="ECO:0000256" key="1">
    <source>
        <dbReference type="ARBA" id="ARBA00022603"/>
    </source>
</evidence>
<evidence type="ECO:0000313" key="9">
    <source>
        <dbReference type="Proteomes" id="UP000531594"/>
    </source>
</evidence>
<proteinExistence type="inferred from homology"/>
<reference evidence="8 9" key="1">
    <citation type="submission" date="2020-08" db="EMBL/GenBank/DDBJ databases">
        <title>Genomic Encyclopedia of Type Strains, Phase IV (KMG-IV): sequencing the most valuable type-strain genomes for metagenomic binning, comparative biology and taxonomic classification.</title>
        <authorList>
            <person name="Goeker M."/>
        </authorList>
    </citation>
    <scope>NUCLEOTIDE SEQUENCE [LARGE SCALE GENOMIC DNA]</scope>
    <source>
        <strain evidence="8 9">DSM 5391</strain>
    </source>
</reference>
<dbReference type="InterPro" id="IPR029063">
    <property type="entry name" value="SAM-dependent_MTases_sf"/>
</dbReference>
<dbReference type="PROSITE" id="PS51679">
    <property type="entry name" value="SAM_MT_C5"/>
    <property type="match status" value="1"/>
</dbReference>
<dbReference type="PROSITE" id="PS00094">
    <property type="entry name" value="C5_MTASE_1"/>
    <property type="match status" value="1"/>
</dbReference>
<dbReference type="EC" id="2.1.1.37" evidence="7"/>
<name>A0A7X0HVT2_9BACI</name>
<keyword evidence="1 5" id="KW-0489">Methyltransferase</keyword>
<dbReference type="NCBIfam" id="TIGR00675">
    <property type="entry name" value="dcm"/>
    <property type="match status" value="1"/>
</dbReference>
<comment type="caution">
    <text evidence="8">The sequence shown here is derived from an EMBL/GenBank/DDBJ whole genome shotgun (WGS) entry which is preliminary data.</text>
</comment>
<accession>A0A7X0HVT2</accession>
<evidence type="ECO:0000256" key="3">
    <source>
        <dbReference type="ARBA" id="ARBA00022691"/>
    </source>
</evidence>
<dbReference type="GO" id="GO:0032259">
    <property type="term" value="P:methylation"/>
    <property type="evidence" value="ECO:0007669"/>
    <property type="project" value="UniProtKB-KW"/>
</dbReference>
<protein>
    <recommendedName>
        <fullName evidence="7">Cytosine-specific methyltransferase</fullName>
        <ecNumber evidence="7">2.1.1.37</ecNumber>
    </recommendedName>
</protein>
<dbReference type="AlphaFoldDB" id="A0A7X0HVT2"/>
<dbReference type="InterPro" id="IPR018117">
    <property type="entry name" value="C5_DNA_meth_AS"/>
</dbReference>
<keyword evidence="9" id="KW-1185">Reference proteome</keyword>
<evidence type="ECO:0000256" key="7">
    <source>
        <dbReference type="RuleBase" id="RU000417"/>
    </source>
</evidence>
<dbReference type="EMBL" id="JACHGK010000029">
    <property type="protein sequence ID" value="MBB6447799.1"/>
    <property type="molecule type" value="Genomic_DNA"/>
</dbReference>
<dbReference type="Proteomes" id="UP000531594">
    <property type="component" value="Unassembled WGS sequence"/>
</dbReference>
<dbReference type="RefSeq" id="WP_184530090.1">
    <property type="nucleotide sequence ID" value="NZ_JACHGK010000029.1"/>
</dbReference>
<keyword evidence="4" id="KW-0680">Restriction system</keyword>
<keyword evidence="2 5" id="KW-0808">Transferase</keyword>
<evidence type="ECO:0000256" key="5">
    <source>
        <dbReference type="PROSITE-ProRule" id="PRU01016"/>
    </source>
</evidence>
<comment type="catalytic activity">
    <reaction evidence="7">
        <text>a 2'-deoxycytidine in DNA + S-adenosyl-L-methionine = a 5-methyl-2'-deoxycytidine in DNA + S-adenosyl-L-homocysteine + H(+)</text>
        <dbReference type="Rhea" id="RHEA:13681"/>
        <dbReference type="Rhea" id="RHEA-COMP:11369"/>
        <dbReference type="Rhea" id="RHEA-COMP:11370"/>
        <dbReference type="ChEBI" id="CHEBI:15378"/>
        <dbReference type="ChEBI" id="CHEBI:57856"/>
        <dbReference type="ChEBI" id="CHEBI:59789"/>
        <dbReference type="ChEBI" id="CHEBI:85452"/>
        <dbReference type="ChEBI" id="CHEBI:85454"/>
        <dbReference type="EC" id="2.1.1.37"/>
    </reaction>
</comment>
<keyword evidence="3 5" id="KW-0949">S-adenosyl-L-methionine</keyword>
<gene>
    <name evidence="8" type="ORF">HNR53_004509</name>
</gene>
<dbReference type="PANTHER" id="PTHR10629">
    <property type="entry name" value="CYTOSINE-SPECIFIC METHYLTRANSFERASE"/>
    <property type="match status" value="1"/>
</dbReference>